<feature type="non-terminal residue" evidence="2">
    <location>
        <position position="111"/>
    </location>
</feature>
<feature type="region of interest" description="Disordered" evidence="1">
    <location>
        <begin position="90"/>
        <end position="111"/>
    </location>
</feature>
<proteinExistence type="evidence at transcript level"/>
<evidence type="ECO:0000256" key="1">
    <source>
        <dbReference type="SAM" id="MobiDB-lite"/>
    </source>
</evidence>
<protein>
    <submittedName>
        <fullName evidence="2">Uncharacterized protein</fullName>
    </submittedName>
</protein>
<evidence type="ECO:0000313" key="2">
    <source>
        <dbReference type="EMBL" id="JAB73650.1"/>
    </source>
</evidence>
<feature type="non-terminal residue" evidence="2">
    <location>
        <position position="1"/>
    </location>
</feature>
<dbReference type="AlphaFoldDB" id="V5GTB4"/>
<name>V5GTB4_IXORI</name>
<reference evidence="2" key="1">
    <citation type="journal article" date="2015" name="Sci. Rep.">
        <title>Tissue- and time-dependent transcription in Ixodes ricinus salivary glands and midguts when blood feeding on the vertebrate host.</title>
        <authorList>
            <person name="Kotsyfakis M."/>
            <person name="Schwarz A."/>
            <person name="Erhart J."/>
            <person name="Ribeiro J.M."/>
        </authorList>
    </citation>
    <scope>NUCLEOTIDE SEQUENCE</scope>
    <source>
        <tissue evidence="2">Salivary gland and midgut</tissue>
    </source>
</reference>
<organism evidence="2">
    <name type="scientific">Ixodes ricinus</name>
    <name type="common">Common tick</name>
    <name type="synonym">Acarus ricinus</name>
    <dbReference type="NCBI Taxonomy" id="34613"/>
    <lineage>
        <taxon>Eukaryota</taxon>
        <taxon>Metazoa</taxon>
        <taxon>Ecdysozoa</taxon>
        <taxon>Arthropoda</taxon>
        <taxon>Chelicerata</taxon>
        <taxon>Arachnida</taxon>
        <taxon>Acari</taxon>
        <taxon>Parasitiformes</taxon>
        <taxon>Ixodida</taxon>
        <taxon>Ixodoidea</taxon>
        <taxon>Ixodidae</taxon>
        <taxon>Ixodinae</taxon>
        <taxon>Ixodes</taxon>
    </lineage>
</organism>
<dbReference type="EMBL" id="GANP01010818">
    <property type="protein sequence ID" value="JAB73650.1"/>
    <property type="molecule type" value="mRNA"/>
</dbReference>
<accession>V5GTB4</accession>
<sequence length="111" mass="11890">LFSLYGRKGKKPFSSMLLCRVATDTICEKQAVDRTTALAVIGKWLPGSVDRGGGRKRRFAAMIAEPSAQSSTQSYVESYFPSSARPFAQSSARPFAQSSAQPSADPATEPA</sequence>